<organism evidence="11 12">
    <name type="scientific">Galendromus occidentalis</name>
    <name type="common">western predatory mite</name>
    <dbReference type="NCBI Taxonomy" id="34638"/>
    <lineage>
        <taxon>Eukaryota</taxon>
        <taxon>Metazoa</taxon>
        <taxon>Ecdysozoa</taxon>
        <taxon>Arthropoda</taxon>
        <taxon>Chelicerata</taxon>
        <taxon>Arachnida</taxon>
        <taxon>Acari</taxon>
        <taxon>Parasitiformes</taxon>
        <taxon>Mesostigmata</taxon>
        <taxon>Gamasina</taxon>
        <taxon>Phytoseioidea</taxon>
        <taxon>Phytoseiidae</taxon>
        <taxon>Typhlodrominae</taxon>
        <taxon>Galendromus</taxon>
    </lineage>
</organism>
<feature type="transmembrane region" description="Helical" evidence="10">
    <location>
        <begin position="164"/>
        <end position="184"/>
    </location>
</feature>
<feature type="transmembrane region" description="Helical" evidence="10">
    <location>
        <begin position="228"/>
        <end position="250"/>
    </location>
</feature>
<keyword evidence="6 10" id="KW-1133">Transmembrane helix</keyword>
<evidence type="ECO:0000256" key="1">
    <source>
        <dbReference type="ARBA" id="ARBA00004141"/>
    </source>
</evidence>
<keyword evidence="8 10" id="KW-0472">Membrane</keyword>
<dbReference type="GO" id="GO:0005789">
    <property type="term" value="C:endoplasmic reticulum membrane"/>
    <property type="evidence" value="ECO:0007669"/>
    <property type="project" value="TreeGrafter"/>
</dbReference>
<keyword evidence="3 10" id="KW-0808">Transferase</keyword>
<proteinExistence type="inferred from homology"/>
<comment type="subcellular location">
    <subcellularLocation>
        <location evidence="1">Membrane</location>
        <topology evidence="1">Multi-pass membrane protein</topology>
    </subcellularLocation>
</comment>
<feature type="transmembrane region" description="Helical" evidence="10">
    <location>
        <begin position="58"/>
        <end position="76"/>
    </location>
</feature>
<evidence type="ECO:0000256" key="6">
    <source>
        <dbReference type="ARBA" id="ARBA00022989"/>
    </source>
</evidence>
<dbReference type="RefSeq" id="XP_003737549.1">
    <property type="nucleotide sequence ID" value="XM_003737501.1"/>
</dbReference>
<dbReference type="AlphaFoldDB" id="A0AAJ6VV32"/>
<dbReference type="GO" id="GO:0034625">
    <property type="term" value="P:fatty acid elongation, monounsaturated fatty acid"/>
    <property type="evidence" value="ECO:0007669"/>
    <property type="project" value="TreeGrafter"/>
</dbReference>
<evidence type="ECO:0000313" key="12">
    <source>
        <dbReference type="RefSeq" id="XP_003737549.1"/>
    </source>
</evidence>
<gene>
    <name evidence="12" type="primary">LOC100907542</name>
</gene>
<evidence type="ECO:0000256" key="9">
    <source>
        <dbReference type="ARBA" id="ARBA00023160"/>
    </source>
</evidence>
<dbReference type="GeneID" id="100907542"/>
<dbReference type="Pfam" id="PF01151">
    <property type="entry name" value="ELO"/>
    <property type="match status" value="1"/>
</dbReference>
<keyword evidence="11" id="KW-1185">Reference proteome</keyword>
<evidence type="ECO:0000256" key="8">
    <source>
        <dbReference type="ARBA" id="ARBA00023136"/>
    </source>
</evidence>
<protein>
    <recommendedName>
        <fullName evidence="10">Elongation of very long chain fatty acids protein</fullName>
        <ecNumber evidence="10">2.3.1.199</ecNumber>
    </recommendedName>
    <alternativeName>
        <fullName evidence="10">Very-long-chain 3-oxoacyl-CoA synthase</fullName>
    </alternativeName>
</protein>
<feature type="transmembrane region" description="Helical" evidence="10">
    <location>
        <begin position="111"/>
        <end position="130"/>
    </location>
</feature>
<dbReference type="Proteomes" id="UP000694867">
    <property type="component" value="Unplaced"/>
</dbReference>
<dbReference type="GO" id="GO:0042761">
    <property type="term" value="P:very long-chain fatty acid biosynthetic process"/>
    <property type="evidence" value="ECO:0007669"/>
    <property type="project" value="TreeGrafter"/>
</dbReference>
<keyword evidence="9 10" id="KW-0275">Fatty acid biosynthesis</keyword>
<dbReference type="GO" id="GO:0009922">
    <property type="term" value="F:fatty acid elongase activity"/>
    <property type="evidence" value="ECO:0007669"/>
    <property type="project" value="UniProtKB-EC"/>
</dbReference>
<dbReference type="InterPro" id="IPR002076">
    <property type="entry name" value="ELO_fam"/>
</dbReference>
<evidence type="ECO:0000256" key="7">
    <source>
        <dbReference type="ARBA" id="ARBA00023098"/>
    </source>
</evidence>
<reference evidence="12" key="1">
    <citation type="submission" date="2025-08" db="UniProtKB">
        <authorList>
            <consortium name="RefSeq"/>
        </authorList>
    </citation>
    <scope>IDENTIFICATION</scope>
</reference>
<evidence type="ECO:0000256" key="4">
    <source>
        <dbReference type="ARBA" id="ARBA00022692"/>
    </source>
</evidence>
<comment type="similarity">
    <text evidence="10">Belongs to the ELO family.</text>
</comment>
<dbReference type="GO" id="GO:0019367">
    <property type="term" value="P:fatty acid elongation, saturated fatty acid"/>
    <property type="evidence" value="ECO:0007669"/>
    <property type="project" value="TreeGrafter"/>
</dbReference>
<name>A0AAJ6VV32_9ACAR</name>
<evidence type="ECO:0000256" key="10">
    <source>
        <dbReference type="RuleBase" id="RU361115"/>
    </source>
</evidence>
<feature type="transmembrane region" description="Helical" evidence="10">
    <location>
        <begin position="142"/>
        <end position="158"/>
    </location>
</feature>
<dbReference type="GO" id="GO:0034626">
    <property type="term" value="P:fatty acid elongation, polyunsaturated fatty acid"/>
    <property type="evidence" value="ECO:0007669"/>
    <property type="project" value="TreeGrafter"/>
</dbReference>
<feature type="transmembrane region" description="Helical" evidence="10">
    <location>
        <begin position="204"/>
        <end position="222"/>
    </location>
</feature>
<evidence type="ECO:0000313" key="11">
    <source>
        <dbReference type="Proteomes" id="UP000694867"/>
    </source>
</evidence>
<evidence type="ECO:0000256" key="3">
    <source>
        <dbReference type="ARBA" id="ARBA00022679"/>
    </source>
</evidence>
<accession>A0AAJ6VV32</accession>
<evidence type="ECO:0000256" key="5">
    <source>
        <dbReference type="ARBA" id="ARBA00022832"/>
    </source>
</evidence>
<keyword evidence="7 10" id="KW-0443">Lipid metabolism</keyword>
<keyword evidence="5 10" id="KW-0276">Fatty acid metabolism</keyword>
<feature type="transmembrane region" description="Helical" evidence="10">
    <location>
        <begin position="20"/>
        <end position="38"/>
    </location>
</feature>
<dbReference type="PANTHER" id="PTHR11157">
    <property type="entry name" value="FATTY ACID ACYL TRANSFERASE-RELATED"/>
    <property type="match status" value="1"/>
</dbReference>
<dbReference type="GO" id="GO:0030148">
    <property type="term" value="P:sphingolipid biosynthetic process"/>
    <property type="evidence" value="ECO:0007669"/>
    <property type="project" value="TreeGrafter"/>
</dbReference>
<evidence type="ECO:0000256" key="2">
    <source>
        <dbReference type="ARBA" id="ARBA00022516"/>
    </source>
</evidence>
<dbReference type="KEGG" id="goe:100907542"/>
<dbReference type="EC" id="2.3.1.199" evidence="10"/>
<keyword evidence="4 10" id="KW-0812">Transmembrane</keyword>
<keyword evidence="2 10" id="KW-0444">Lipid biosynthesis</keyword>
<sequence>MSVAVESPFLPTRDPRTENWFLLGDLKLLLTLLVSYIYLAKKGIPKFMESRKPMKLVLASRIYSSIMTAASIYFLMRTLPRTYFGGGYSFVCQGVDYNDRSEQTMEVISLMYYYLYLRIFDFVGTMIYAFQKKTHRVNMFHIYHHCISVAIGVYGLTYGVEGQAVFGVCVNMCVHVLLYSYYFLASFGPKVQSYLFWKRHLANIELFQFLVISSHILLPVFARSCSYPVLHSLSGISIIALMTILFLTTFK</sequence>
<comment type="catalytic activity">
    <reaction evidence="10">
        <text>a very-long-chain acyl-CoA + malonyl-CoA + H(+) = a very-long-chain 3-oxoacyl-CoA + CO2 + CoA</text>
        <dbReference type="Rhea" id="RHEA:32727"/>
        <dbReference type="ChEBI" id="CHEBI:15378"/>
        <dbReference type="ChEBI" id="CHEBI:16526"/>
        <dbReference type="ChEBI" id="CHEBI:57287"/>
        <dbReference type="ChEBI" id="CHEBI:57384"/>
        <dbReference type="ChEBI" id="CHEBI:90725"/>
        <dbReference type="ChEBI" id="CHEBI:90736"/>
        <dbReference type="EC" id="2.3.1.199"/>
    </reaction>
</comment>
<dbReference type="PANTHER" id="PTHR11157:SF69">
    <property type="entry name" value="ELONGATION OF VERY LONG CHAIN FATTY ACIDS PROTEIN 7"/>
    <property type="match status" value="1"/>
</dbReference>